<accession>A0A6J4VX20</accession>
<organism evidence="2">
    <name type="scientific">uncultured Thermomicrobiales bacterium</name>
    <dbReference type="NCBI Taxonomy" id="1645740"/>
    <lineage>
        <taxon>Bacteria</taxon>
        <taxon>Pseudomonadati</taxon>
        <taxon>Thermomicrobiota</taxon>
        <taxon>Thermomicrobia</taxon>
        <taxon>Thermomicrobiales</taxon>
        <taxon>environmental samples</taxon>
    </lineage>
</organism>
<proteinExistence type="predicted"/>
<feature type="compositionally biased region" description="Basic residues" evidence="1">
    <location>
        <begin position="76"/>
        <end position="89"/>
    </location>
</feature>
<feature type="non-terminal residue" evidence="2">
    <location>
        <position position="1"/>
    </location>
</feature>
<feature type="region of interest" description="Disordered" evidence="1">
    <location>
        <begin position="1"/>
        <end position="89"/>
    </location>
</feature>
<feature type="compositionally biased region" description="Basic residues" evidence="1">
    <location>
        <begin position="55"/>
        <end position="65"/>
    </location>
</feature>
<name>A0A6J4VX20_9BACT</name>
<dbReference type="AlphaFoldDB" id="A0A6J4VX20"/>
<dbReference type="EMBL" id="CADCWM010001212">
    <property type="protein sequence ID" value="CAA9589859.1"/>
    <property type="molecule type" value="Genomic_DNA"/>
</dbReference>
<evidence type="ECO:0000256" key="1">
    <source>
        <dbReference type="SAM" id="MobiDB-lite"/>
    </source>
</evidence>
<feature type="non-terminal residue" evidence="2">
    <location>
        <position position="89"/>
    </location>
</feature>
<protein>
    <submittedName>
        <fullName evidence="2">Tyrosine recombinase XerD</fullName>
    </submittedName>
</protein>
<evidence type="ECO:0000313" key="2">
    <source>
        <dbReference type="EMBL" id="CAA9589859.1"/>
    </source>
</evidence>
<reference evidence="2" key="1">
    <citation type="submission" date="2020-02" db="EMBL/GenBank/DDBJ databases">
        <authorList>
            <person name="Meier V. D."/>
        </authorList>
    </citation>
    <scope>NUCLEOTIDE SEQUENCE</scope>
    <source>
        <strain evidence="2">AVDCRST_MAG88</strain>
    </source>
</reference>
<sequence length="89" mass="9575">QPAHRPDGLPACPGGLGPGQARAYAHPAAQLRHPPARIRHRPADHPGAAGAPQLQHHRPLPPRHHGGAEVDPQPVRRARDRSRKRGPAM</sequence>
<gene>
    <name evidence="2" type="ORF">AVDCRST_MAG88-4675</name>
</gene>